<dbReference type="CDD" id="cd18793">
    <property type="entry name" value="SF2_C_SNF"/>
    <property type="match status" value="1"/>
</dbReference>
<sequence>MFNASQKPVETSACSSNKYQLAWKNKEKFDAFTAYIQTSALGNIESRSWDIFQLAYEATQNSLVPAFEKLLAIDHTFGFQPLPHQLKTAQRVVSELRGRAILADEVGLGKTIEAGLILKEYLLRGLAKKVLLLVPTSLVLQWTRELAEKFRIQAVAQRRVDDWQADIIVASLDTAKREPHRSLILAETWDMIIIDEAHKLKNKKTKNWDTINRITSKYMLLLTATPIQNQLDELHALITLLRPGQLGKKEDFFKQHVSQKRIAKNPAELKNSVKEVMIRNRREDGNTQLPPRHVKIWSLDLNPQERDFYQAVQDYMKREYQYRTEKHISTLPILTLLREICSSPYAAMISIEKMMKRSNTFMSQEEAMHLLELGGRIQTYTKAEKVLSLLRTMQNSKCVIFTEYRATQDYLLYRLKKEGIPAVSFRGGFKKSKKDWMQDLFEHRAQILVATETGGEGINLQFCNYMINLDLPWNPMRLEQRIGRIHRLGQTKPCYIHHLTTYGTLEEHIVKLLHEKIHMFQTVIGQTDTILSKNPQWEKKLLEIAMTSQNDREMQEQLQLMNSSIPTKES</sequence>
<dbReference type="EMBL" id="FRAF01000013">
    <property type="protein sequence ID" value="SHK38810.1"/>
    <property type="molecule type" value="Genomic_DNA"/>
</dbReference>
<keyword evidence="2" id="KW-0378">Hydrolase</keyword>
<keyword evidence="1" id="KW-0547">Nucleotide-binding</keyword>
<dbReference type="CDD" id="cd18011">
    <property type="entry name" value="DEXDc_RapA"/>
    <property type="match status" value="1"/>
</dbReference>
<dbReference type="GO" id="GO:0016787">
    <property type="term" value="F:hydrolase activity"/>
    <property type="evidence" value="ECO:0007669"/>
    <property type="project" value="UniProtKB-KW"/>
</dbReference>
<protein>
    <submittedName>
        <fullName evidence="7">Helicase conserved C-terminal domain-containing protein</fullName>
    </submittedName>
</protein>
<evidence type="ECO:0000256" key="2">
    <source>
        <dbReference type="ARBA" id="ARBA00022801"/>
    </source>
</evidence>
<proteinExistence type="predicted"/>
<dbReference type="PANTHER" id="PTHR10799">
    <property type="entry name" value="SNF2/RAD54 HELICASE FAMILY"/>
    <property type="match status" value="1"/>
</dbReference>
<dbReference type="PROSITE" id="PS51192">
    <property type="entry name" value="HELICASE_ATP_BIND_1"/>
    <property type="match status" value="1"/>
</dbReference>
<evidence type="ECO:0000259" key="5">
    <source>
        <dbReference type="PROSITE" id="PS51192"/>
    </source>
</evidence>
<name>A0A1M6S276_9BACL</name>
<dbReference type="Pfam" id="PF00271">
    <property type="entry name" value="Helicase_C"/>
    <property type="match status" value="1"/>
</dbReference>
<evidence type="ECO:0000313" key="8">
    <source>
        <dbReference type="Proteomes" id="UP000184016"/>
    </source>
</evidence>
<dbReference type="Pfam" id="PF00176">
    <property type="entry name" value="SNF2-rel_dom"/>
    <property type="match status" value="1"/>
</dbReference>
<dbReference type="InterPro" id="IPR038718">
    <property type="entry name" value="SNF2-like_sf"/>
</dbReference>
<evidence type="ECO:0000259" key="6">
    <source>
        <dbReference type="PROSITE" id="PS51194"/>
    </source>
</evidence>
<evidence type="ECO:0000256" key="4">
    <source>
        <dbReference type="ARBA" id="ARBA00022840"/>
    </source>
</evidence>
<reference evidence="8" key="1">
    <citation type="submission" date="2016-11" db="EMBL/GenBank/DDBJ databases">
        <authorList>
            <person name="Varghese N."/>
            <person name="Submissions S."/>
        </authorList>
    </citation>
    <scope>NUCLEOTIDE SEQUENCE [LARGE SCALE GENOMIC DNA]</scope>
    <source>
        <strain evidence="8">USBA-503</strain>
    </source>
</reference>
<dbReference type="InterPro" id="IPR027417">
    <property type="entry name" value="P-loop_NTPase"/>
</dbReference>
<dbReference type="GO" id="GO:0005524">
    <property type="term" value="F:ATP binding"/>
    <property type="evidence" value="ECO:0007669"/>
    <property type="project" value="UniProtKB-KW"/>
</dbReference>
<feature type="domain" description="Helicase C-terminal" evidence="6">
    <location>
        <begin position="385"/>
        <end position="542"/>
    </location>
</feature>
<dbReference type="InterPro" id="IPR049730">
    <property type="entry name" value="SNF2/RAD54-like_C"/>
</dbReference>
<organism evidence="7 8">
    <name type="scientific">Alicyclobacillus tolerans</name>
    <dbReference type="NCBI Taxonomy" id="90970"/>
    <lineage>
        <taxon>Bacteria</taxon>
        <taxon>Bacillati</taxon>
        <taxon>Bacillota</taxon>
        <taxon>Bacilli</taxon>
        <taxon>Bacillales</taxon>
        <taxon>Alicyclobacillaceae</taxon>
        <taxon>Alicyclobacillus</taxon>
    </lineage>
</organism>
<keyword evidence="8" id="KW-1185">Reference proteome</keyword>
<feature type="domain" description="Helicase ATP-binding" evidence="5">
    <location>
        <begin position="91"/>
        <end position="244"/>
    </location>
</feature>
<evidence type="ECO:0000256" key="3">
    <source>
        <dbReference type="ARBA" id="ARBA00022806"/>
    </source>
</evidence>
<gene>
    <name evidence="7" type="ORF">SAMN05443507_1136</name>
</gene>
<dbReference type="InterPro" id="IPR000330">
    <property type="entry name" value="SNF2_N"/>
</dbReference>
<keyword evidence="4" id="KW-0067">ATP-binding</keyword>
<dbReference type="GO" id="GO:0004386">
    <property type="term" value="F:helicase activity"/>
    <property type="evidence" value="ECO:0007669"/>
    <property type="project" value="UniProtKB-KW"/>
</dbReference>
<dbReference type="InterPro" id="IPR001650">
    <property type="entry name" value="Helicase_C-like"/>
</dbReference>
<dbReference type="SMART" id="SM00490">
    <property type="entry name" value="HELICc"/>
    <property type="match status" value="1"/>
</dbReference>
<accession>A0A1M6S276</accession>
<evidence type="ECO:0000313" key="7">
    <source>
        <dbReference type="EMBL" id="SHK38810.1"/>
    </source>
</evidence>
<dbReference type="OrthoDB" id="9814088at2"/>
<dbReference type="SMART" id="SM00487">
    <property type="entry name" value="DEXDc"/>
    <property type="match status" value="1"/>
</dbReference>
<dbReference type="SUPFAM" id="SSF52540">
    <property type="entry name" value="P-loop containing nucleoside triphosphate hydrolases"/>
    <property type="match status" value="2"/>
</dbReference>
<dbReference type="InterPro" id="IPR014001">
    <property type="entry name" value="Helicase_ATP-bd"/>
</dbReference>
<dbReference type="InterPro" id="IPR057342">
    <property type="entry name" value="DEXDc_RapA"/>
</dbReference>
<dbReference type="Gene3D" id="3.40.50.10810">
    <property type="entry name" value="Tandem AAA-ATPase domain"/>
    <property type="match status" value="1"/>
</dbReference>
<dbReference type="PROSITE" id="PS51194">
    <property type="entry name" value="HELICASE_CTER"/>
    <property type="match status" value="1"/>
</dbReference>
<dbReference type="Gene3D" id="3.40.50.300">
    <property type="entry name" value="P-loop containing nucleotide triphosphate hydrolases"/>
    <property type="match status" value="1"/>
</dbReference>
<dbReference type="Proteomes" id="UP000184016">
    <property type="component" value="Unassembled WGS sequence"/>
</dbReference>
<dbReference type="STRING" id="1830138.SAMN05443507_1136"/>
<keyword evidence="3 7" id="KW-0347">Helicase</keyword>
<dbReference type="AlphaFoldDB" id="A0A1M6S276"/>
<evidence type="ECO:0000256" key="1">
    <source>
        <dbReference type="ARBA" id="ARBA00022741"/>
    </source>
</evidence>